<accession>A0A0C3UPU5</accession>
<evidence type="ECO:0000256" key="2">
    <source>
        <dbReference type="ARBA" id="ARBA00010730"/>
    </source>
</evidence>
<dbReference type="EnsemblPlants" id="AES61132">
    <property type="protein sequence ID" value="AES61132"/>
    <property type="gene ID" value="MTR_1g079270"/>
</dbReference>
<keyword evidence="8" id="KW-0624">Polysaccharide degradation</keyword>
<dbReference type="GO" id="GO:0000272">
    <property type="term" value="P:polysaccharide catabolic process"/>
    <property type="evidence" value="ECO:0007669"/>
    <property type="project" value="UniProtKB-KW"/>
</dbReference>
<reference evidence="11 13" key="1">
    <citation type="journal article" date="2011" name="Nature">
        <title>The Medicago genome provides insight into the evolution of rhizobial symbioses.</title>
        <authorList>
            <person name="Young N.D."/>
            <person name="Debelle F."/>
            <person name="Oldroyd G.E."/>
            <person name="Geurts R."/>
            <person name="Cannon S.B."/>
            <person name="Udvardi M.K."/>
            <person name="Benedito V.A."/>
            <person name="Mayer K.F."/>
            <person name="Gouzy J."/>
            <person name="Schoof H."/>
            <person name="Van de Peer Y."/>
            <person name="Proost S."/>
            <person name="Cook D.R."/>
            <person name="Meyers B.C."/>
            <person name="Spannagl M."/>
            <person name="Cheung F."/>
            <person name="De Mita S."/>
            <person name="Krishnakumar V."/>
            <person name="Gundlach H."/>
            <person name="Zhou S."/>
            <person name="Mudge J."/>
            <person name="Bharti A.K."/>
            <person name="Murray J.D."/>
            <person name="Naoumkina M.A."/>
            <person name="Rosen B."/>
            <person name="Silverstein K.A."/>
            <person name="Tang H."/>
            <person name="Rombauts S."/>
            <person name="Zhao P.X."/>
            <person name="Zhou P."/>
            <person name="Barbe V."/>
            <person name="Bardou P."/>
            <person name="Bechner M."/>
            <person name="Bellec A."/>
            <person name="Berger A."/>
            <person name="Berges H."/>
            <person name="Bidwell S."/>
            <person name="Bisseling T."/>
            <person name="Choisne N."/>
            <person name="Couloux A."/>
            <person name="Denny R."/>
            <person name="Deshpande S."/>
            <person name="Dai X."/>
            <person name="Doyle J.J."/>
            <person name="Dudez A.M."/>
            <person name="Farmer A.D."/>
            <person name="Fouteau S."/>
            <person name="Franken C."/>
            <person name="Gibelin C."/>
            <person name="Gish J."/>
            <person name="Goldstein S."/>
            <person name="Gonzalez A.J."/>
            <person name="Green P.J."/>
            <person name="Hallab A."/>
            <person name="Hartog M."/>
            <person name="Hua A."/>
            <person name="Humphray S.J."/>
            <person name="Jeong D.H."/>
            <person name="Jing Y."/>
            <person name="Jocker A."/>
            <person name="Kenton S.M."/>
            <person name="Kim D.J."/>
            <person name="Klee K."/>
            <person name="Lai H."/>
            <person name="Lang C."/>
            <person name="Lin S."/>
            <person name="Macmil S.L."/>
            <person name="Magdelenat G."/>
            <person name="Matthews L."/>
            <person name="McCorrison J."/>
            <person name="Monaghan E.L."/>
            <person name="Mun J.H."/>
            <person name="Najar F.Z."/>
            <person name="Nicholson C."/>
            <person name="Noirot C."/>
            <person name="O'Bleness M."/>
            <person name="Paule C.R."/>
            <person name="Poulain J."/>
            <person name="Prion F."/>
            <person name="Qin B."/>
            <person name="Qu C."/>
            <person name="Retzel E.F."/>
            <person name="Riddle C."/>
            <person name="Sallet E."/>
            <person name="Samain S."/>
            <person name="Samson N."/>
            <person name="Sanders I."/>
            <person name="Saurat O."/>
            <person name="Scarpelli C."/>
            <person name="Schiex T."/>
            <person name="Segurens B."/>
            <person name="Severin A.J."/>
            <person name="Sherrier D.J."/>
            <person name="Shi R."/>
            <person name="Sims S."/>
            <person name="Singer S.R."/>
            <person name="Sinharoy S."/>
            <person name="Sterck L."/>
            <person name="Viollet A."/>
            <person name="Wang B.B."/>
            <person name="Wang K."/>
            <person name="Wang M."/>
            <person name="Wang X."/>
            <person name="Warfsmann J."/>
            <person name="Weissenbach J."/>
            <person name="White D.D."/>
            <person name="White J.D."/>
            <person name="Wiley G.B."/>
            <person name="Wincker P."/>
            <person name="Xing Y."/>
            <person name="Yang L."/>
            <person name="Yao Z."/>
            <person name="Ying F."/>
            <person name="Zhai J."/>
            <person name="Zhou L."/>
            <person name="Zuber A."/>
            <person name="Denarie J."/>
            <person name="Dixon R.A."/>
            <person name="May G.D."/>
            <person name="Schwartz D.C."/>
            <person name="Rogers J."/>
            <person name="Quetier F."/>
            <person name="Town C.D."/>
            <person name="Roe B.A."/>
        </authorList>
    </citation>
    <scope>NUCLEOTIDE SEQUENCE [LARGE SCALE GENOMIC DNA]</scope>
    <source>
        <strain evidence="11">A17</strain>
        <strain evidence="12 13">cv. Jemalong A17</strain>
    </source>
</reference>
<dbReference type="Pfam" id="PF17652">
    <property type="entry name" value="Glyco_hydro81C"/>
    <property type="match status" value="1"/>
</dbReference>
<keyword evidence="4 11" id="KW-0378">Hydrolase</keyword>
<protein>
    <recommendedName>
        <fullName evidence="3">glucan endo-1,3-beta-D-glucosidase</fullName>
        <ecNumber evidence="3">3.2.1.39</ecNumber>
    </recommendedName>
</protein>
<dbReference type="HOGENOM" id="CLU_740491_0_0_1"/>
<dbReference type="PANTHER" id="PTHR31983">
    <property type="entry name" value="ENDO-1,3(4)-BETA-GLUCANASE 1"/>
    <property type="match status" value="1"/>
</dbReference>
<dbReference type="AlphaFoldDB" id="G7I5L1"/>
<evidence type="ECO:0000256" key="9">
    <source>
        <dbReference type="SAM" id="Phobius"/>
    </source>
</evidence>
<dbReference type="InterPro" id="IPR040720">
    <property type="entry name" value="GH81_C"/>
</dbReference>
<dbReference type="EMBL" id="CM001217">
    <property type="protein sequence ID" value="AES61132.2"/>
    <property type="molecule type" value="Genomic_DNA"/>
</dbReference>
<gene>
    <name evidence="11" type="ordered locus">MTR_1g079270</name>
</gene>
<comment type="similarity">
    <text evidence="2">Belongs to the glycosyl hydrolase 81 family.</text>
</comment>
<dbReference type="PROSITE" id="PS52008">
    <property type="entry name" value="GH81"/>
    <property type="match status" value="1"/>
</dbReference>
<dbReference type="GO" id="GO:0052861">
    <property type="term" value="F:endo-1,3(4)-beta-glucanase activity"/>
    <property type="evidence" value="ECO:0007669"/>
    <property type="project" value="InterPro"/>
</dbReference>
<keyword evidence="6" id="KW-0326">Glycosidase</keyword>
<name>G7I5L1_MEDTR</name>
<dbReference type="GO" id="GO:0042973">
    <property type="term" value="F:glucan endo-1,3-beta-D-glucosidase activity"/>
    <property type="evidence" value="ECO:0007669"/>
    <property type="project" value="UniProtKB-EC"/>
</dbReference>
<sequence>MVKPSNPLGEWLVLSLRSLIPLVIFFISLRFRLTPSPARLFVALSGGETVFGRPFCAEYTLEKEGFGDLLLTVVHPLHLQLLSENDCNNVTVLNDFKYKSIDSELVGVVGCDPWLLKTNSVFVTWHFINGVKEELHYEIVSVPLNDVEGLNSSAITRTSSYFYGKLIARLALIAEEVCFLDVIPKVKKYLKEIIEPWLDGAIKENGFLYDQEWRVVVTKQGCSDSSYDFGSEFYTSRLYHLRYFLDGIVILVNIDPCWGKKYKCRAYSLMQEFMNLSTCSNPNYTHLRCFDLYKFHSWAGGLKEFEKGRYQKGTSEAVIAYYSARLIGLEYGDANVVTTGPTLTALLSIRAQMWWHVREAMNMREENFRPGFWC</sequence>
<proteinExistence type="inferred from homology"/>
<evidence type="ECO:0000256" key="8">
    <source>
        <dbReference type="ARBA" id="ARBA00023326"/>
    </source>
</evidence>
<reference evidence="12" key="3">
    <citation type="submission" date="2015-04" db="UniProtKB">
        <authorList>
            <consortium name="EnsemblPlants"/>
        </authorList>
    </citation>
    <scope>IDENTIFICATION</scope>
    <source>
        <strain evidence="12">cv. Jemalong A17</strain>
    </source>
</reference>
<dbReference type="PaxDb" id="3880-AES61132"/>
<keyword evidence="9" id="KW-0472">Membrane</keyword>
<dbReference type="eggNOG" id="KOG2254">
    <property type="taxonomic scope" value="Eukaryota"/>
</dbReference>
<evidence type="ECO:0000256" key="7">
    <source>
        <dbReference type="ARBA" id="ARBA00023316"/>
    </source>
</evidence>
<dbReference type="Proteomes" id="UP000002051">
    <property type="component" value="Unassembled WGS sequence"/>
</dbReference>
<evidence type="ECO:0000256" key="5">
    <source>
        <dbReference type="ARBA" id="ARBA00023277"/>
    </source>
</evidence>
<evidence type="ECO:0000256" key="6">
    <source>
        <dbReference type="ARBA" id="ARBA00023295"/>
    </source>
</evidence>
<dbReference type="EC" id="3.2.1.39" evidence="3"/>
<dbReference type="PANTHER" id="PTHR31983:SF22">
    <property type="entry name" value="GLUCAN ENDO-1,3-BETA-D-GLUCOSIDASE"/>
    <property type="match status" value="1"/>
</dbReference>
<dbReference type="InterPro" id="IPR005200">
    <property type="entry name" value="Endo-beta-glucanase"/>
</dbReference>
<dbReference type="GO" id="GO:0071555">
    <property type="term" value="P:cell wall organization"/>
    <property type="evidence" value="ECO:0007669"/>
    <property type="project" value="UniProtKB-KW"/>
</dbReference>
<keyword evidence="13" id="KW-1185">Reference proteome</keyword>
<evidence type="ECO:0000259" key="10">
    <source>
        <dbReference type="Pfam" id="PF17652"/>
    </source>
</evidence>
<evidence type="ECO:0000256" key="4">
    <source>
        <dbReference type="ARBA" id="ARBA00022801"/>
    </source>
</evidence>
<evidence type="ECO:0000313" key="13">
    <source>
        <dbReference type="Proteomes" id="UP000002051"/>
    </source>
</evidence>
<keyword evidence="7" id="KW-0961">Cell wall biogenesis/degradation</keyword>
<evidence type="ECO:0000256" key="1">
    <source>
        <dbReference type="ARBA" id="ARBA00000382"/>
    </source>
</evidence>
<evidence type="ECO:0000313" key="11">
    <source>
        <dbReference type="EMBL" id="AES61132.2"/>
    </source>
</evidence>
<feature type="domain" description="Glycosyl hydrolase family 81 C-terminal" evidence="10">
    <location>
        <begin position="132"/>
        <end position="369"/>
    </location>
</feature>
<keyword evidence="9" id="KW-1133">Transmembrane helix</keyword>
<evidence type="ECO:0000313" key="12">
    <source>
        <dbReference type="EnsemblPlants" id="AES61132"/>
    </source>
</evidence>
<feature type="transmembrane region" description="Helical" evidence="9">
    <location>
        <begin position="12"/>
        <end position="31"/>
    </location>
</feature>
<keyword evidence="5" id="KW-0119">Carbohydrate metabolism</keyword>
<keyword evidence="9" id="KW-0812">Transmembrane</keyword>
<organism evidence="11 13">
    <name type="scientific">Medicago truncatula</name>
    <name type="common">Barrel medic</name>
    <name type="synonym">Medicago tribuloides</name>
    <dbReference type="NCBI Taxonomy" id="3880"/>
    <lineage>
        <taxon>Eukaryota</taxon>
        <taxon>Viridiplantae</taxon>
        <taxon>Streptophyta</taxon>
        <taxon>Embryophyta</taxon>
        <taxon>Tracheophyta</taxon>
        <taxon>Spermatophyta</taxon>
        <taxon>Magnoliopsida</taxon>
        <taxon>eudicotyledons</taxon>
        <taxon>Gunneridae</taxon>
        <taxon>Pentapetalae</taxon>
        <taxon>rosids</taxon>
        <taxon>fabids</taxon>
        <taxon>Fabales</taxon>
        <taxon>Fabaceae</taxon>
        <taxon>Papilionoideae</taxon>
        <taxon>50 kb inversion clade</taxon>
        <taxon>NPAAA clade</taxon>
        <taxon>Hologalegina</taxon>
        <taxon>IRL clade</taxon>
        <taxon>Trifolieae</taxon>
        <taxon>Medicago</taxon>
    </lineage>
</organism>
<evidence type="ECO:0000256" key="3">
    <source>
        <dbReference type="ARBA" id="ARBA00012780"/>
    </source>
</evidence>
<accession>G7I5L1</accession>
<reference evidence="11 13" key="2">
    <citation type="journal article" date="2014" name="BMC Genomics">
        <title>An improved genome release (version Mt4.0) for the model legume Medicago truncatula.</title>
        <authorList>
            <person name="Tang H."/>
            <person name="Krishnakumar V."/>
            <person name="Bidwell S."/>
            <person name="Rosen B."/>
            <person name="Chan A."/>
            <person name="Zhou S."/>
            <person name="Gentzbittel L."/>
            <person name="Childs K.L."/>
            <person name="Yandell M."/>
            <person name="Gundlach H."/>
            <person name="Mayer K.F."/>
            <person name="Schwartz D.C."/>
            <person name="Town C.D."/>
        </authorList>
    </citation>
    <scope>GENOME REANNOTATION</scope>
    <source>
        <strain evidence="12 13">cv. Jemalong A17</strain>
    </source>
</reference>
<comment type="catalytic activity">
    <reaction evidence="1">
        <text>Hydrolysis of (1-&gt;3)-beta-D-glucosidic linkages in (1-&gt;3)-beta-D-glucans.</text>
        <dbReference type="EC" id="3.2.1.39"/>
    </reaction>
</comment>